<proteinExistence type="inferred from homology"/>
<evidence type="ECO:0000256" key="8">
    <source>
        <dbReference type="ARBA" id="ARBA00034651"/>
    </source>
</evidence>
<dbReference type="InterPro" id="IPR050363">
    <property type="entry name" value="MIP/Aquaporin"/>
</dbReference>
<comment type="similarity">
    <text evidence="2 9">Belongs to the MIP/aquaporin (TC 1.A.8) family.</text>
</comment>
<feature type="transmembrane region" description="Helical" evidence="11">
    <location>
        <begin position="180"/>
        <end position="207"/>
    </location>
</feature>
<feature type="transmembrane region" description="Helical" evidence="11">
    <location>
        <begin position="219"/>
        <end position="244"/>
    </location>
</feature>
<evidence type="ECO:0000256" key="2">
    <source>
        <dbReference type="ARBA" id="ARBA00006175"/>
    </source>
</evidence>
<evidence type="ECO:0000256" key="10">
    <source>
        <dbReference type="SAM" id="MobiDB-lite"/>
    </source>
</evidence>
<evidence type="ECO:0000256" key="1">
    <source>
        <dbReference type="ARBA" id="ARBA00004141"/>
    </source>
</evidence>
<dbReference type="SUPFAM" id="SSF81338">
    <property type="entry name" value="Aquaporin-like"/>
    <property type="match status" value="1"/>
</dbReference>
<dbReference type="InterPro" id="IPR023271">
    <property type="entry name" value="Aquaporin-like"/>
</dbReference>
<evidence type="ECO:0008006" key="14">
    <source>
        <dbReference type="Google" id="ProtNLM"/>
    </source>
</evidence>
<evidence type="ECO:0000256" key="6">
    <source>
        <dbReference type="ARBA" id="ARBA00022989"/>
    </source>
</evidence>
<organism evidence="12 13">
    <name type="scientific">Sphaerobolus stellatus (strain SS14)</name>
    <dbReference type="NCBI Taxonomy" id="990650"/>
    <lineage>
        <taxon>Eukaryota</taxon>
        <taxon>Fungi</taxon>
        <taxon>Dikarya</taxon>
        <taxon>Basidiomycota</taxon>
        <taxon>Agaricomycotina</taxon>
        <taxon>Agaricomycetes</taxon>
        <taxon>Phallomycetidae</taxon>
        <taxon>Geastrales</taxon>
        <taxon>Sphaerobolaceae</taxon>
        <taxon>Sphaerobolus</taxon>
    </lineage>
</organism>
<comment type="catalytic activity">
    <reaction evidence="8">
        <text>H2O(in) = H2O(out)</text>
        <dbReference type="Rhea" id="RHEA:29667"/>
        <dbReference type="ChEBI" id="CHEBI:15377"/>
    </reaction>
</comment>
<feature type="region of interest" description="Disordered" evidence="10">
    <location>
        <begin position="1"/>
        <end position="24"/>
    </location>
</feature>
<evidence type="ECO:0000256" key="5">
    <source>
        <dbReference type="ARBA" id="ARBA00022737"/>
    </source>
</evidence>
<keyword evidence="5" id="KW-0677">Repeat</keyword>
<feature type="transmembrane region" description="Helical" evidence="11">
    <location>
        <begin position="52"/>
        <end position="69"/>
    </location>
</feature>
<dbReference type="PRINTS" id="PR00783">
    <property type="entry name" value="MINTRINSICP"/>
</dbReference>
<sequence>MSSIKDNQPRHEFREVATPPHDSANENDAALTEYYTLRPNTWARWRHPIREAAAEFIGTMILVIFGNGVNCQVVLSRNPGVASFPQGDYLAISFGWGVGIALGVWISGGISGGHINPAVTLTMATLRRFPWKKVPIYMMSQLLGALTGAAIVYGTYFHAIDIVEGGKRTVPGTAGLFATYAAHYLTSVSAFFDEFLGTALLVMVILAVTDKSNLAPRPYLLPIALMWTLMGISTAFGLQTGFAINPARDLGPRLLTAMVGYGREVFTFRNQYWIWCPIMAPFLGGIAGGLVYDAFLFTGPESVVNTPDAMARAHHLRQQGAVRDGFPQASDNVV</sequence>
<evidence type="ECO:0000313" key="12">
    <source>
        <dbReference type="EMBL" id="KIJ47799.1"/>
    </source>
</evidence>
<dbReference type="NCBIfam" id="TIGR00861">
    <property type="entry name" value="MIP"/>
    <property type="match status" value="1"/>
</dbReference>
<evidence type="ECO:0000256" key="4">
    <source>
        <dbReference type="ARBA" id="ARBA00022692"/>
    </source>
</evidence>
<feature type="transmembrane region" description="Helical" evidence="11">
    <location>
        <begin position="136"/>
        <end position="160"/>
    </location>
</feature>
<keyword evidence="13" id="KW-1185">Reference proteome</keyword>
<gene>
    <name evidence="12" type="ORF">M422DRAFT_45555</name>
</gene>
<dbReference type="GO" id="GO:0015250">
    <property type="term" value="F:water channel activity"/>
    <property type="evidence" value="ECO:0007669"/>
    <property type="project" value="TreeGrafter"/>
</dbReference>
<evidence type="ECO:0000256" key="7">
    <source>
        <dbReference type="ARBA" id="ARBA00023136"/>
    </source>
</evidence>
<comment type="subcellular location">
    <subcellularLocation>
        <location evidence="1">Membrane</location>
        <topology evidence="1">Multi-pass membrane protein</topology>
    </subcellularLocation>
</comment>
<dbReference type="FunFam" id="1.20.1080.10:FF:000027">
    <property type="entry name" value="MIP aquaporin"/>
    <property type="match status" value="1"/>
</dbReference>
<dbReference type="GO" id="GO:0015254">
    <property type="term" value="F:glycerol channel activity"/>
    <property type="evidence" value="ECO:0007669"/>
    <property type="project" value="TreeGrafter"/>
</dbReference>
<dbReference type="Pfam" id="PF00230">
    <property type="entry name" value="MIP"/>
    <property type="match status" value="1"/>
</dbReference>
<evidence type="ECO:0000256" key="9">
    <source>
        <dbReference type="RuleBase" id="RU000477"/>
    </source>
</evidence>
<accession>A0A0C9VIN8</accession>
<dbReference type="Gene3D" id="1.20.1080.10">
    <property type="entry name" value="Glycerol uptake facilitator protein"/>
    <property type="match status" value="1"/>
</dbReference>
<evidence type="ECO:0000256" key="11">
    <source>
        <dbReference type="SAM" id="Phobius"/>
    </source>
</evidence>
<dbReference type="OrthoDB" id="3222at2759"/>
<protein>
    <recommendedName>
        <fullName evidence="14">Aquaporin</fullName>
    </recommendedName>
</protein>
<dbReference type="PRINTS" id="PR02019">
    <property type="entry name" value="AQUAPORIN7"/>
</dbReference>
<dbReference type="PANTHER" id="PTHR43829">
    <property type="entry name" value="AQUAPORIN OR AQUAGLYCEROPORIN RELATED"/>
    <property type="match status" value="1"/>
</dbReference>
<dbReference type="InterPro" id="IPR022357">
    <property type="entry name" value="MIP_CS"/>
</dbReference>
<keyword evidence="3 9" id="KW-0813">Transport</keyword>
<dbReference type="PROSITE" id="PS00221">
    <property type="entry name" value="MIP"/>
    <property type="match status" value="1"/>
</dbReference>
<feature type="transmembrane region" description="Helical" evidence="11">
    <location>
        <begin position="89"/>
        <end position="115"/>
    </location>
</feature>
<dbReference type="EMBL" id="KN837100">
    <property type="protein sequence ID" value="KIJ47799.1"/>
    <property type="molecule type" value="Genomic_DNA"/>
</dbReference>
<feature type="transmembrane region" description="Helical" evidence="11">
    <location>
        <begin position="272"/>
        <end position="292"/>
    </location>
</feature>
<keyword evidence="6 11" id="KW-1133">Transmembrane helix</keyword>
<dbReference type="PANTHER" id="PTHR43829:SF9">
    <property type="entry name" value="AQUAPORIN-9"/>
    <property type="match status" value="1"/>
</dbReference>
<dbReference type="AlphaFoldDB" id="A0A0C9VIN8"/>
<dbReference type="HOGENOM" id="CLU_020019_9_0_1"/>
<dbReference type="Proteomes" id="UP000054279">
    <property type="component" value="Unassembled WGS sequence"/>
</dbReference>
<reference evidence="12 13" key="1">
    <citation type="submission" date="2014-06" db="EMBL/GenBank/DDBJ databases">
        <title>Evolutionary Origins and Diversification of the Mycorrhizal Mutualists.</title>
        <authorList>
            <consortium name="DOE Joint Genome Institute"/>
            <consortium name="Mycorrhizal Genomics Consortium"/>
            <person name="Kohler A."/>
            <person name="Kuo A."/>
            <person name="Nagy L.G."/>
            <person name="Floudas D."/>
            <person name="Copeland A."/>
            <person name="Barry K.W."/>
            <person name="Cichocki N."/>
            <person name="Veneault-Fourrey C."/>
            <person name="LaButti K."/>
            <person name="Lindquist E.A."/>
            <person name="Lipzen A."/>
            <person name="Lundell T."/>
            <person name="Morin E."/>
            <person name="Murat C."/>
            <person name="Riley R."/>
            <person name="Ohm R."/>
            <person name="Sun H."/>
            <person name="Tunlid A."/>
            <person name="Henrissat B."/>
            <person name="Grigoriev I.V."/>
            <person name="Hibbett D.S."/>
            <person name="Martin F."/>
        </authorList>
    </citation>
    <scope>NUCLEOTIDE SEQUENCE [LARGE SCALE GENOMIC DNA]</scope>
    <source>
        <strain evidence="12 13">SS14</strain>
    </source>
</reference>
<keyword evidence="4 9" id="KW-0812">Transmembrane</keyword>
<name>A0A0C9VIN8_SPHS4</name>
<dbReference type="GO" id="GO:0005886">
    <property type="term" value="C:plasma membrane"/>
    <property type="evidence" value="ECO:0007669"/>
    <property type="project" value="TreeGrafter"/>
</dbReference>
<evidence type="ECO:0000313" key="13">
    <source>
        <dbReference type="Proteomes" id="UP000054279"/>
    </source>
</evidence>
<evidence type="ECO:0000256" key="3">
    <source>
        <dbReference type="ARBA" id="ARBA00022448"/>
    </source>
</evidence>
<dbReference type="InterPro" id="IPR000425">
    <property type="entry name" value="MIP"/>
</dbReference>
<dbReference type="CDD" id="cd00333">
    <property type="entry name" value="MIP"/>
    <property type="match status" value="1"/>
</dbReference>
<keyword evidence="7 11" id="KW-0472">Membrane</keyword>